<organism evidence="3 4">
    <name type="scientific">Pullulanibacillus pueri</name>
    <dbReference type="NCBI Taxonomy" id="1437324"/>
    <lineage>
        <taxon>Bacteria</taxon>
        <taxon>Bacillati</taxon>
        <taxon>Bacillota</taxon>
        <taxon>Bacilli</taxon>
        <taxon>Bacillales</taxon>
        <taxon>Sporolactobacillaceae</taxon>
        <taxon>Pullulanibacillus</taxon>
    </lineage>
</organism>
<evidence type="ECO:0000259" key="2">
    <source>
        <dbReference type="Pfam" id="PF00496"/>
    </source>
</evidence>
<dbReference type="PROSITE" id="PS51257">
    <property type="entry name" value="PROKAR_LIPOPROTEIN"/>
    <property type="match status" value="1"/>
</dbReference>
<name>A0A8J2ZT69_9BACL</name>
<dbReference type="Pfam" id="PF00496">
    <property type="entry name" value="SBP_bac_5"/>
    <property type="match status" value="1"/>
</dbReference>
<feature type="chain" id="PRO_5039527303" evidence="1">
    <location>
        <begin position="23"/>
        <end position="647"/>
    </location>
</feature>
<dbReference type="Gene3D" id="3.10.105.10">
    <property type="entry name" value="Dipeptide-binding Protein, Domain 3"/>
    <property type="match status" value="1"/>
</dbReference>
<comment type="caution">
    <text evidence="3">The sequence shown here is derived from an EMBL/GenBank/DDBJ whole genome shotgun (WGS) entry which is preliminary data.</text>
</comment>
<feature type="signal peptide" evidence="1">
    <location>
        <begin position="1"/>
        <end position="22"/>
    </location>
</feature>
<keyword evidence="4" id="KW-1185">Reference proteome</keyword>
<sequence length="647" mass="74192">MRMRKNMLLILTLIIIVSLSLAGCGYSTKSNASAGNSYPNQKVHKAQTSITNGEVSEIKKYYQSPMLENKDLPSVEKRLPKVPKLTNEMPEDELDYHIGRYGGTMNTVTSVVDWDADVFVMNNEPLINTPGIIGEKFTGNVLEGYEESPDHKTFTFHLRDGLKWSDGYPVTMKDFEFAINDVIFNNELTASFPAWLRSGNDPQGKPMTFKVVDPLTFKIAFDKPYPGFLIQLSVKGWRGYNDLLKPYHYLKKYHKKYADQEQLKAEMKKAGVTDWVQLFNKKDIINTELTHRDAQGFPVLNPWMVSKSTDTYTEYTRNPYYFKVDAAGNQLPYIDKIHSTYVQDMEMVNLDMVSGKADFARESAALSKMAMYKKGSKNSNFKVILAKMHLVPTTFYLNLTYKDPVWRKVAGNEKFRKALSLAIPRQEIIDTVYYGLADPSTLIKSDYDPKEANKLLDEMGMKKGKDGMRRAPDGSKFSFTFQIQPASPDFVPMTEIIVQEWRNLGIDVTMKQIDGALWSQRNAANSLQCSMMWIDVNRWYEGSWGQDKFGVLWNKWDTTDGKEGEKPPKDVQHLYDLVNKLYQVPPEEARTEVYQQIKDEVNKHNWFFSPIENVQQPVIVNKKLGNVTGKGYAIALNFSGEQLYYKK</sequence>
<dbReference type="EMBL" id="BMFV01000002">
    <property type="protein sequence ID" value="GGH75890.1"/>
    <property type="molecule type" value="Genomic_DNA"/>
</dbReference>
<dbReference type="Gene3D" id="3.40.190.10">
    <property type="entry name" value="Periplasmic binding protein-like II"/>
    <property type="match status" value="1"/>
</dbReference>
<dbReference type="InterPro" id="IPR039424">
    <property type="entry name" value="SBP_5"/>
</dbReference>
<feature type="domain" description="Solute-binding protein family 5" evidence="2">
    <location>
        <begin position="137"/>
        <end position="533"/>
    </location>
</feature>
<dbReference type="GO" id="GO:0042597">
    <property type="term" value="C:periplasmic space"/>
    <property type="evidence" value="ECO:0007669"/>
    <property type="project" value="UniProtKB-ARBA"/>
</dbReference>
<evidence type="ECO:0000313" key="3">
    <source>
        <dbReference type="EMBL" id="GGH75890.1"/>
    </source>
</evidence>
<dbReference type="PANTHER" id="PTHR30290">
    <property type="entry name" value="PERIPLASMIC BINDING COMPONENT OF ABC TRANSPORTER"/>
    <property type="match status" value="1"/>
</dbReference>
<dbReference type="CDD" id="cd08500">
    <property type="entry name" value="PBP2_NikA_DppA_OppA_like_4"/>
    <property type="match status" value="1"/>
</dbReference>
<dbReference type="RefSeq" id="WP_204871240.1">
    <property type="nucleotide sequence ID" value="NZ_BMFV01000002.1"/>
</dbReference>
<keyword evidence="1" id="KW-0732">Signal</keyword>
<dbReference type="GO" id="GO:0043190">
    <property type="term" value="C:ATP-binding cassette (ABC) transporter complex"/>
    <property type="evidence" value="ECO:0007669"/>
    <property type="project" value="InterPro"/>
</dbReference>
<reference evidence="3" key="1">
    <citation type="journal article" date="2014" name="Int. J. Syst. Evol. Microbiol.">
        <title>Complete genome sequence of Corynebacterium casei LMG S-19264T (=DSM 44701T), isolated from a smear-ripened cheese.</title>
        <authorList>
            <consortium name="US DOE Joint Genome Institute (JGI-PGF)"/>
            <person name="Walter F."/>
            <person name="Albersmeier A."/>
            <person name="Kalinowski J."/>
            <person name="Ruckert C."/>
        </authorList>
    </citation>
    <scope>NUCLEOTIDE SEQUENCE</scope>
    <source>
        <strain evidence="3">CGMCC 1.12777</strain>
    </source>
</reference>
<dbReference type="AlphaFoldDB" id="A0A8J2ZT69"/>
<gene>
    <name evidence="3" type="ORF">GCM10007096_05580</name>
</gene>
<dbReference type="Proteomes" id="UP000656813">
    <property type="component" value="Unassembled WGS sequence"/>
</dbReference>
<accession>A0A8J2ZT69</accession>
<evidence type="ECO:0000313" key="4">
    <source>
        <dbReference type="Proteomes" id="UP000656813"/>
    </source>
</evidence>
<dbReference type="GO" id="GO:0015833">
    <property type="term" value="P:peptide transport"/>
    <property type="evidence" value="ECO:0007669"/>
    <property type="project" value="TreeGrafter"/>
</dbReference>
<evidence type="ECO:0000256" key="1">
    <source>
        <dbReference type="SAM" id="SignalP"/>
    </source>
</evidence>
<dbReference type="SUPFAM" id="SSF53850">
    <property type="entry name" value="Periplasmic binding protein-like II"/>
    <property type="match status" value="1"/>
</dbReference>
<proteinExistence type="predicted"/>
<dbReference type="GO" id="GO:1904680">
    <property type="term" value="F:peptide transmembrane transporter activity"/>
    <property type="evidence" value="ECO:0007669"/>
    <property type="project" value="TreeGrafter"/>
</dbReference>
<protein>
    <submittedName>
        <fullName evidence="3">Peptide ABC transporter substrate-binding protein</fullName>
    </submittedName>
</protein>
<dbReference type="InterPro" id="IPR000914">
    <property type="entry name" value="SBP_5_dom"/>
</dbReference>
<dbReference type="PANTHER" id="PTHR30290:SF62">
    <property type="entry name" value="OLIGOPEPTIDE ABC TRANSPORTER, PERIPLASMIC OLIGOPEPTIDE-BINDING PROTEIN"/>
    <property type="match status" value="1"/>
</dbReference>
<reference evidence="3" key="2">
    <citation type="submission" date="2020-09" db="EMBL/GenBank/DDBJ databases">
        <authorList>
            <person name="Sun Q."/>
            <person name="Zhou Y."/>
        </authorList>
    </citation>
    <scope>NUCLEOTIDE SEQUENCE</scope>
    <source>
        <strain evidence="3">CGMCC 1.12777</strain>
    </source>
</reference>